<comment type="caution">
    <text evidence="2">The sequence shown here is derived from an EMBL/GenBank/DDBJ whole genome shotgun (WGS) entry which is preliminary data.</text>
</comment>
<protein>
    <submittedName>
        <fullName evidence="2">Uncharacterized protein</fullName>
    </submittedName>
</protein>
<accession>A0A3A4KAH2</accession>
<dbReference type="AlphaFoldDB" id="A0A3A4KAH2"/>
<evidence type="ECO:0000313" key="3">
    <source>
        <dbReference type="Proteomes" id="UP000266677"/>
    </source>
</evidence>
<evidence type="ECO:0000313" key="2">
    <source>
        <dbReference type="EMBL" id="RJO78708.1"/>
    </source>
</evidence>
<dbReference type="Proteomes" id="UP000266677">
    <property type="component" value="Unassembled WGS sequence"/>
</dbReference>
<reference evidence="2 3" key="1">
    <citation type="submission" date="2018-09" db="EMBL/GenBank/DDBJ databases">
        <title>YIM PH21274 draft genome.</title>
        <authorList>
            <person name="Miao C."/>
        </authorList>
    </citation>
    <scope>NUCLEOTIDE SEQUENCE [LARGE SCALE GENOMIC DNA]</scope>
    <source>
        <strain evidence="2 3">YIM PH 21724</strain>
    </source>
</reference>
<feature type="region of interest" description="Disordered" evidence="1">
    <location>
        <begin position="1"/>
        <end position="92"/>
    </location>
</feature>
<evidence type="ECO:0000256" key="1">
    <source>
        <dbReference type="SAM" id="MobiDB-lite"/>
    </source>
</evidence>
<name>A0A3A4KAH2_9NOCA</name>
<feature type="compositionally biased region" description="Pro residues" evidence="1">
    <location>
        <begin position="45"/>
        <end position="68"/>
    </location>
</feature>
<keyword evidence="3" id="KW-1185">Reference proteome</keyword>
<gene>
    <name evidence="2" type="ORF">D5S18_03950</name>
</gene>
<dbReference type="EMBL" id="QZFU01000012">
    <property type="protein sequence ID" value="RJO78708.1"/>
    <property type="molecule type" value="Genomic_DNA"/>
</dbReference>
<organism evidence="2 3">
    <name type="scientific">Nocardia panacis</name>
    <dbReference type="NCBI Taxonomy" id="2340916"/>
    <lineage>
        <taxon>Bacteria</taxon>
        <taxon>Bacillati</taxon>
        <taxon>Actinomycetota</taxon>
        <taxon>Actinomycetes</taxon>
        <taxon>Mycobacteriales</taxon>
        <taxon>Nocardiaceae</taxon>
        <taxon>Nocardia</taxon>
    </lineage>
</organism>
<feature type="compositionally biased region" description="Pro residues" evidence="1">
    <location>
        <begin position="78"/>
        <end position="92"/>
    </location>
</feature>
<proteinExistence type="predicted"/>
<sequence length="92" mass="9200">MPPGAPGMPDCPGLAAPLGTDSPGTFIPGAPGTGLATRPTGFPLRPRPPGFPPEPPVPRPPEFAPGPPEFRSRRPIPGTAPTPGPGIEGCPP</sequence>